<dbReference type="RefSeq" id="XP_067527852.1">
    <property type="nucleotide sequence ID" value="XM_067671562.1"/>
</dbReference>
<keyword evidence="1" id="KW-0175">Coiled coil</keyword>
<evidence type="ECO:0000256" key="2">
    <source>
        <dbReference type="SAM" id="MobiDB-lite"/>
    </source>
</evidence>
<accession>I1CVH6</accession>
<feature type="compositionally biased region" description="Polar residues" evidence="2">
    <location>
        <begin position="127"/>
        <end position="144"/>
    </location>
</feature>
<dbReference type="EMBL" id="GG669511">
    <property type="protein sequence ID" value="EIE92456.1"/>
    <property type="molecule type" value="Genomic_DNA"/>
</dbReference>
<dbReference type="GeneID" id="93623943"/>
<feature type="signal peptide" evidence="3">
    <location>
        <begin position="1"/>
        <end position="30"/>
    </location>
</feature>
<evidence type="ECO:0000313" key="4">
    <source>
        <dbReference type="EMBL" id="EIE92456.1"/>
    </source>
</evidence>
<sequence>MPVKMYFIRRFLSAFHHFLWIFALFEKVSTTPGLNMPTVKQLQAELAAAKAEINRLQQYNASLLEQLAQAPFTTVPTRVSTATASCPPASLSSLQLKPSTKRPPSPELESAPLQKVSKPKYAPPHPSQTAAARTFSPPSTNQGNRVLDIHYPDCHLVALLIHNDYEAEVCSQLEKFETFLRDNHDPLDPNNLRNPDYDNFNQDEK</sequence>
<evidence type="ECO:0000313" key="5">
    <source>
        <dbReference type="Proteomes" id="UP000009138"/>
    </source>
</evidence>
<reference evidence="4 5" key="1">
    <citation type="journal article" date="2009" name="PLoS Genet.">
        <title>Genomic analysis of the basal lineage fungus Rhizopus oryzae reveals a whole-genome duplication.</title>
        <authorList>
            <person name="Ma L.-J."/>
            <person name="Ibrahim A.S."/>
            <person name="Skory C."/>
            <person name="Grabherr M.G."/>
            <person name="Burger G."/>
            <person name="Butler M."/>
            <person name="Elias M."/>
            <person name="Idnurm A."/>
            <person name="Lang B.F."/>
            <person name="Sone T."/>
            <person name="Abe A."/>
            <person name="Calvo S.E."/>
            <person name="Corrochano L.M."/>
            <person name="Engels R."/>
            <person name="Fu J."/>
            <person name="Hansberg W."/>
            <person name="Kim J.-M."/>
            <person name="Kodira C.D."/>
            <person name="Koehrsen M.J."/>
            <person name="Liu B."/>
            <person name="Miranda-Saavedra D."/>
            <person name="O'Leary S."/>
            <person name="Ortiz-Castellanos L."/>
            <person name="Poulter R."/>
            <person name="Rodriguez-Romero J."/>
            <person name="Ruiz-Herrera J."/>
            <person name="Shen Y.-Q."/>
            <person name="Zeng Q."/>
            <person name="Galagan J."/>
            <person name="Birren B.W."/>
            <person name="Cuomo C.A."/>
            <person name="Wickes B.L."/>
        </authorList>
    </citation>
    <scope>NUCLEOTIDE SEQUENCE [LARGE SCALE GENOMIC DNA]</scope>
    <source>
        <strain evidence="5">RA 99-880 / ATCC MYA-4621 / FGSC 9543 / NRRL 43880</strain>
    </source>
</reference>
<dbReference type="STRING" id="246409.I1CVH6"/>
<feature type="compositionally biased region" description="Polar residues" evidence="2">
    <location>
        <begin position="85"/>
        <end position="98"/>
    </location>
</feature>
<organism evidence="4 5">
    <name type="scientific">Rhizopus delemar (strain RA 99-880 / ATCC MYA-4621 / FGSC 9543 / NRRL 43880)</name>
    <name type="common">Mucormycosis agent</name>
    <name type="synonym">Rhizopus arrhizus var. delemar</name>
    <dbReference type="NCBI Taxonomy" id="246409"/>
    <lineage>
        <taxon>Eukaryota</taxon>
        <taxon>Fungi</taxon>
        <taxon>Fungi incertae sedis</taxon>
        <taxon>Mucoromycota</taxon>
        <taxon>Mucoromycotina</taxon>
        <taxon>Mucoromycetes</taxon>
        <taxon>Mucorales</taxon>
        <taxon>Mucorineae</taxon>
        <taxon>Rhizopodaceae</taxon>
        <taxon>Rhizopus</taxon>
    </lineage>
</organism>
<gene>
    <name evidence="4" type="ORF">RO3G_16978</name>
</gene>
<dbReference type="InParanoid" id="I1CVH6"/>
<keyword evidence="3" id="KW-0732">Signal</keyword>
<feature type="coiled-coil region" evidence="1">
    <location>
        <begin position="39"/>
        <end position="66"/>
    </location>
</feature>
<evidence type="ECO:0000256" key="3">
    <source>
        <dbReference type="SAM" id="SignalP"/>
    </source>
</evidence>
<dbReference type="VEuPathDB" id="FungiDB:RO3G_16978"/>
<name>I1CVH6_RHIO9</name>
<evidence type="ECO:0000256" key="1">
    <source>
        <dbReference type="SAM" id="Coils"/>
    </source>
</evidence>
<feature type="region of interest" description="Disordered" evidence="2">
    <location>
        <begin position="85"/>
        <end position="144"/>
    </location>
</feature>
<feature type="chain" id="PRO_5003638249" evidence="3">
    <location>
        <begin position="31"/>
        <end position="205"/>
    </location>
</feature>
<keyword evidence="5" id="KW-1185">Reference proteome</keyword>
<proteinExistence type="predicted"/>
<protein>
    <submittedName>
        <fullName evidence="4">Uncharacterized protein</fullName>
    </submittedName>
</protein>
<feature type="region of interest" description="Disordered" evidence="2">
    <location>
        <begin position="184"/>
        <end position="205"/>
    </location>
</feature>
<dbReference type="AlphaFoldDB" id="I1CVH6"/>
<dbReference type="Proteomes" id="UP000009138">
    <property type="component" value="Unassembled WGS sequence"/>
</dbReference>